<evidence type="ECO:0000259" key="1">
    <source>
        <dbReference type="Pfam" id="PF24969"/>
    </source>
</evidence>
<dbReference type="InterPro" id="IPR056867">
    <property type="entry name" value="LRR_15"/>
</dbReference>
<protein>
    <recommendedName>
        <fullName evidence="1">Leucine-rich repeat domain-containing protein</fullName>
    </recommendedName>
</protein>
<proteinExistence type="predicted"/>
<dbReference type="STRING" id="454130.A0A0U5GMW5"/>
<name>A0A0U5GMW5_ASPCI</name>
<sequence>MIRQTFVYEAHVPLRPSRRRSAKTFSIMLQAIPTEIQLIITQQLGDHDKVSLLRTSRHFYNCVQPLIYENLSPRSSHGLVDTLVRKPTLCKYPRCLHLTAWDTPYPWARDDGRNMDLHMILRRYDISPVLVKAREASLSEKEAMRWERDLNKENPDAWIALLLTLLPNLRRLEIQFPDRSTYVPQVILRAAAGQFSMPVLQHLEEVLVSAAFAPYGLVTSLMLPFFGLPALRSVFTDALFDGESGVAIGSSPVKHLSIGDCGGGLRSLSNLIKNCPKLESYRHGFFPFNVWPPPGMDHPIYPALLQARHTLKTLWLDIELVSELEEPIFPSFAEFTILQFLHAPHRLLGQFYRSGIHAQAPVPDLTRILPPSLKELHITKIHGAGAINVVAQSLINYIQSKGVHMTDIVVFTTPVPVELAMPPSVSDMELLLRLADLCRRLRISFAKCDPRDPRTLKKGWRFEKPFPDKDKRMR</sequence>
<dbReference type="Proteomes" id="UP000054771">
    <property type="component" value="Unassembled WGS sequence"/>
</dbReference>
<evidence type="ECO:0000313" key="3">
    <source>
        <dbReference type="Proteomes" id="UP000054771"/>
    </source>
</evidence>
<reference evidence="3" key="1">
    <citation type="journal article" date="2016" name="Genome Announc.">
        <title>Draft genome sequences of fungus Aspergillus calidoustus.</title>
        <authorList>
            <person name="Horn F."/>
            <person name="Linde J."/>
            <person name="Mattern D.J."/>
            <person name="Walther G."/>
            <person name="Guthke R."/>
            <person name="Scherlach K."/>
            <person name="Martin K."/>
            <person name="Brakhage A.A."/>
            <person name="Petzke L."/>
            <person name="Valiante V."/>
        </authorList>
    </citation>
    <scope>NUCLEOTIDE SEQUENCE [LARGE SCALE GENOMIC DNA]</scope>
    <source>
        <strain evidence="3">SF006504</strain>
    </source>
</reference>
<keyword evidence="3" id="KW-1185">Reference proteome</keyword>
<dbReference type="Pfam" id="PF24969">
    <property type="entry name" value="LRR_15"/>
    <property type="match status" value="1"/>
</dbReference>
<gene>
    <name evidence="2" type="ORF">ASPCAL02890</name>
</gene>
<dbReference type="EMBL" id="CDMC01000002">
    <property type="protein sequence ID" value="CEN60451.1"/>
    <property type="molecule type" value="Genomic_DNA"/>
</dbReference>
<evidence type="ECO:0000313" key="2">
    <source>
        <dbReference type="EMBL" id="CEN60451.1"/>
    </source>
</evidence>
<feature type="domain" description="Leucine-rich repeat" evidence="1">
    <location>
        <begin position="79"/>
        <end position="405"/>
    </location>
</feature>
<organism evidence="2 3">
    <name type="scientific">Aspergillus calidoustus</name>
    <dbReference type="NCBI Taxonomy" id="454130"/>
    <lineage>
        <taxon>Eukaryota</taxon>
        <taxon>Fungi</taxon>
        <taxon>Dikarya</taxon>
        <taxon>Ascomycota</taxon>
        <taxon>Pezizomycotina</taxon>
        <taxon>Eurotiomycetes</taxon>
        <taxon>Eurotiomycetidae</taxon>
        <taxon>Eurotiales</taxon>
        <taxon>Aspergillaceae</taxon>
        <taxon>Aspergillus</taxon>
        <taxon>Aspergillus subgen. Nidulantes</taxon>
    </lineage>
</organism>
<dbReference type="OMA" id="WMEEITI"/>
<dbReference type="OrthoDB" id="4502640at2759"/>
<dbReference type="AlphaFoldDB" id="A0A0U5GMW5"/>
<accession>A0A0U5GMW5</accession>